<feature type="non-terminal residue" evidence="1">
    <location>
        <position position="1"/>
    </location>
</feature>
<dbReference type="OrthoDB" id="3034782at2759"/>
<sequence length="79" mass="9230">PLDEDEPATWTEACNSPYADNWREGYEEELASIRKHEVYELVPRSSVPKGRKVIQNKPCFKLKRDQDNNPARFKVRLVA</sequence>
<evidence type="ECO:0008006" key="3">
    <source>
        <dbReference type="Google" id="ProtNLM"/>
    </source>
</evidence>
<keyword evidence="2" id="KW-1185">Reference proteome</keyword>
<gene>
    <name evidence="1" type="ORF">BOTBODRAFT_92843</name>
</gene>
<dbReference type="InParanoid" id="A0A067MMT3"/>
<organism evidence="1 2">
    <name type="scientific">Botryobasidium botryosum (strain FD-172 SS1)</name>
    <dbReference type="NCBI Taxonomy" id="930990"/>
    <lineage>
        <taxon>Eukaryota</taxon>
        <taxon>Fungi</taxon>
        <taxon>Dikarya</taxon>
        <taxon>Basidiomycota</taxon>
        <taxon>Agaricomycotina</taxon>
        <taxon>Agaricomycetes</taxon>
        <taxon>Cantharellales</taxon>
        <taxon>Botryobasidiaceae</taxon>
        <taxon>Botryobasidium</taxon>
    </lineage>
</organism>
<reference evidence="2" key="1">
    <citation type="journal article" date="2014" name="Proc. Natl. Acad. Sci. U.S.A.">
        <title>Extensive sampling of basidiomycete genomes demonstrates inadequacy of the white-rot/brown-rot paradigm for wood decay fungi.</title>
        <authorList>
            <person name="Riley R."/>
            <person name="Salamov A.A."/>
            <person name="Brown D.W."/>
            <person name="Nagy L.G."/>
            <person name="Floudas D."/>
            <person name="Held B.W."/>
            <person name="Levasseur A."/>
            <person name="Lombard V."/>
            <person name="Morin E."/>
            <person name="Otillar R."/>
            <person name="Lindquist E.A."/>
            <person name="Sun H."/>
            <person name="LaButti K.M."/>
            <person name="Schmutz J."/>
            <person name="Jabbour D."/>
            <person name="Luo H."/>
            <person name="Baker S.E."/>
            <person name="Pisabarro A.G."/>
            <person name="Walton J.D."/>
            <person name="Blanchette R.A."/>
            <person name="Henrissat B."/>
            <person name="Martin F."/>
            <person name="Cullen D."/>
            <person name="Hibbett D.S."/>
            <person name="Grigoriev I.V."/>
        </authorList>
    </citation>
    <scope>NUCLEOTIDE SEQUENCE [LARGE SCALE GENOMIC DNA]</scope>
    <source>
        <strain evidence="2">FD-172 SS1</strain>
    </source>
</reference>
<evidence type="ECO:0000313" key="1">
    <source>
        <dbReference type="EMBL" id="KDQ12866.1"/>
    </source>
</evidence>
<dbReference type="AlphaFoldDB" id="A0A067MMT3"/>
<name>A0A067MMT3_BOTB1</name>
<feature type="non-terminal residue" evidence="1">
    <location>
        <position position="79"/>
    </location>
</feature>
<dbReference type="EMBL" id="KL198047">
    <property type="protein sequence ID" value="KDQ12866.1"/>
    <property type="molecule type" value="Genomic_DNA"/>
</dbReference>
<dbReference type="HOGENOM" id="CLU_2612423_0_0_1"/>
<dbReference type="Proteomes" id="UP000027195">
    <property type="component" value="Unassembled WGS sequence"/>
</dbReference>
<dbReference type="STRING" id="930990.A0A067MMT3"/>
<protein>
    <recommendedName>
        <fullName evidence="3">Reverse transcriptase Ty1/copia-type domain-containing protein</fullName>
    </recommendedName>
</protein>
<evidence type="ECO:0000313" key="2">
    <source>
        <dbReference type="Proteomes" id="UP000027195"/>
    </source>
</evidence>
<accession>A0A067MMT3</accession>
<proteinExistence type="predicted"/>